<reference evidence="1 2" key="1">
    <citation type="submission" date="2017-02" db="EMBL/GenBank/DDBJ databases">
        <authorList>
            <person name="Peterson S.W."/>
        </authorList>
    </citation>
    <scope>NUCLEOTIDE SEQUENCE [LARGE SCALE GENOMIC DNA]</scope>
    <source>
        <strain evidence="1 2">LMG 22410</strain>
    </source>
</reference>
<dbReference type="AlphaFoldDB" id="A0A1R4G5W6"/>
<dbReference type="InterPro" id="IPR014710">
    <property type="entry name" value="RmlC-like_jellyroll"/>
</dbReference>
<name>A0A1R4G5W6_9MICO</name>
<dbReference type="PANTHER" id="PTHR37694:SF1">
    <property type="entry name" value="SLR8022 PROTEIN"/>
    <property type="match status" value="1"/>
</dbReference>
<protein>
    <recommendedName>
        <fullName evidence="3">LuxR family transcriptional regulator</fullName>
    </recommendedName>
</protein>
<dbReference type="Proteomes" id="UP000195787">
    <property type="component" value="Unassembled WGS sequence"/>
</dbReference>
<dbReference type="Gene3D" id="2.60.120.10">
    <property type="entry name" value="Jelly Rolls"/>
    <property type="match status" value="1"/>
</dbReference>
<evidence type="ECO:0008006" key="3">
    <source>
        <dbReference type="Google" id="ProtNLM"/>
    </source>
</evidence>
<dbReference type="SUPFAM" id="SSF51182">
    <property type="entry name" value="RmlC-like cupins"/>
    <property type="match status" value="1"/>
</dbReference>
<proteinExistence type="predicted"/>
<gene>
    <name evidence="1" type="ORF">CZ674_09070</name>
</gene>
<accession>A0A1R4G5W6</accession>
<keyword evidence="2" id="KW-1185">Reference proteome</keyword>
<dbReference type="GeneID" id="303173361"/>
<organism evidence="1 2">
    <name type="scientific">Agrococcus casei LMG 22410</name>
    <dbReference type="NCBI Taxonomy" id="1255656"/>
    <lineage>
        <taxon>Bacteria</taxon>
        <taxon>Bacillati</taxon>
        <taxon>Actinomycetota</taxon>
        <taxon>Actinomycetes</taxon>
        <taxon>Micrococcales</taxon>
        <taxon>Microbacteriaceae</taxon>
        <taxon>Agrococcus</taxon>
    </lineage>
</organism>
<dbReference type="PANTHER" id="PTHR37694">
    <property type="entry name" value="SLR8022 PROTEIN"/>
    <property type="match status" value="1"/>
</dbReference>
<dbReference type="EMBL" id="FUHU01000038">
    <property type="protein sequence ID" value="SJM63574.1"/>
    <property type="molecule type" value="Genomic_DNA"/>
</dbReference>
<sequence>MTEQNMPNQTDPHAVNLHREIARLHEKASSSAARRASDTLYGGRETVLRQTLIVLLADADLAPHDAPPEATLQVISGRVELVTALKSWTLETGDLMSIPQERHSVHALDDSAFVLTVRRA</sequence>
<dbReference type="RefSeq" id="WP_234988530.1">
    <property type="nucleotide sequence ID" value="NZ_FUHU01000038.1"/>
</dbReference>
<evidence type="ECO:0000313" key="2">
    <source>
        <dbReference type="Proteomes" id="UP000195787"/>
    </source>
</evidence>
<dbReference type="InterPro" id="IPR011051">
    <property type="entry name" value="RmlC_Cupin_sf"/>
</dbReference>
<evidence type="ECO:0000313" key="1">
    <source>
        <dbReference type="EMBL" id="SJM63574.1"/>
    </source>
</evidence>